<dbReference type="Proteomes" id="UP000241167">
    <property type="component" value="Unassembled WGS sequence"/>
</dbReference>
<gene>
    <name evidence="1" type="ORF">C7I55_18800</name>
</gene>
<sequence length="132" mass="14026">MRLPLLFSTSFAPLGCTAAQPESASADGASAASLQPGQLRCIDASRVAGRRAESNIALIFELDDGRIVRNDLPQACPGVARASSFGTLAIEPRENRICQGDFVRIYDPADLPRGGIQSLPRCRLGAYTPAPR</sequence>
<keyword evidence="2" id="KW-1185">Reference proteome</keyword>
<dbReference type="RefSeq" id="WP_106514549.1">
    <property type="nucleotide sequence ID" value="NZ_PXYI01000006.1"/>
</dbReference>
<organism evidence="1 2">
    <name type="scientific">Allosphingosinicella deserti</name>
    <dbReference type="NCBI Taxonomy" id="2116704"/>
    <lineage>
        <taxon>Bacteria</taxon>
        <taxon>Pseudomonadati</taxon>
        <taxon>Pseudomonadota</taxon>
        <taxon>Alphaproteobacteria</taxon>
        <taxon>Sphingomonadales</taxon>
        <taxon>Sphingomonadaceae</taxon>
        <taxon>Allosphingosinicella</taxon>
    </lineage>
</organism>
<comment type="caution">
    <text evidence="1">The sequence shown here is derived from an EMBL/GenBank/DDBJ whole genome shotgun (WGS) entry which is preliminary data.</text>
</comment>
<name>A0A2P7QKL5_9SPHN</name>
<proteinExistence type="predicted"/>
<dbReference type="AlphaFoldDB" id="A0A2P7QKL5"/>
<accession>A0A2P7QKL5</accession>
<protein>
    <submittedName>
        <fullName evidence="1">Uncharacterized protein</fullName>
    </submittedName>
</protein>
<evidence type="ECO:0000313" key="2">
    <source>
        <dbReference type="Proteomes" id="UP000241167"/>
    </source>
</evidence>
<dbReference type="EMBL" id="PXYI01000006">
    <property type="protein sequence ID" value="PSJ38480.1"/>
    <property type="molecule type" value="Genomic_DNA"/>
</dbReference>
<reference evidence="1 2" key="1">
    <citation type="submission" date="2018-03" db="EMBL/GenBank/DDBJ databases">
        <title>The draft genome of Sphingosinicella sp. GL-C-18.</title>
        <authorList>
            <person name="Liu L."/>
            <person name="Li L."/>
            <person name="Liang L."/>
            <person name="Zhang X."/>
            <person name="Wang T."/>
        </authorList>
    </citation>
    <scope>NUCLEOTIDE SEQUENCE [LARGE SCALE GENOMIC DNA]</scope>
    <source>
        <strain evidence="1 2">GL-C-18</strain>
    </source>
</reference>
<evidence type="ECO:0000313" key="1">
    <source>
        <dbReference type="EMBL" id="PSJ38480.1"/>
    </source>
</evidence>
<dbReference type="OrthoDB" id="7391925at2"/>